<dbReference type="SMART" id="SM00248">
    <property type="entry name" value="ANK"/>
    <property type="match status" value="11"/>
</dbReference>
<dbReference type="PROSITE" id="PS50297">
    <property type="entry name" value="ANK_REP_REGION"/>
    <property type="match status" value="3"/>
</dbReference>
<gene>
    <name evidence="5" type="ORF">N7493_000049</name>
</gene>
<evidence type="ECO:0000256" key="4">
    <source>
        <dbReference type="SAM" id="MobiDB-lite"/>
    </source>
</evidence>
<evidence type="ECO:0008006" key="7">
    <source>
        <dbReference type="Google" id="ProtNLM"/>
    </source>
</evidence>
<proteinExistence type="predicted"/>
<reference evidence="5" key="2">
    <citation type="submission" date="2023-01" db="EMBL/GenBank/DDBJ databases">
        <authorList>
            <person name="Petersen C."/>
        </authorList>
    </citation>
    <scope>NUCLEOTIDE SEQUENCE</scope>
    <source>
        <strain evidence="5">IBT 17514</strain>
    </source>
</reference>
<feature type="repeat" description="ANK" evidence="3">
    <location>
        <begin position="570"/>
        <end position="602"/>
    </location>
</feature>
<dbReference type="SUPFAM" id="SSF140860">
    <property type="entry name" value="Pseudo ankyrin repeat-like"/>
    <property type="match status" value="1"/>
</dbReference>
<dbReference type="Pfam" id="PF00023">
    <property type="entry name" value="Ank"/>
    <property type="match status" value="1"/>
</dbReference>
<evidence type="ECO:0000256" key="1">
    <source>
        <dbReference type="ARBA" id="ARBA00022737"/>
    </source>
</evidence>
<dbReference type="PANTHER" id="PTHR24198">
    <property type="entry name" value="ANKYRIN REPEAT AND PROTEIN KINASE DOMAIN-CONTAINING PROTEIN"/>
    <property type="match status" value="1"/>
</dbReference>
<dbReference type="PANTHER" id="PTHR24198:SF165">
    <property type="entry name" value="ANKYRIN REPEAT-CONTAINING PROTEIN-RELATED"/>
    <property type="match status" value="1"/>
</dbReference>
<evidence type="ECO:0000313" key="6">
    <source>
        <dbReference type="Proteomes" id="UP001215712"/>
    </source>
</evidence>
<dbReference type="Proteomes" id="UP001215712">
    <property type="component" value="Unassembled WGS sequence"/>
</dbReference>
<keyword evidence="2 3" id="KW-0040">ANK repeat</keyword>
<feature type="repeat" description="ANK" evidence="3">
    <location>
        <begin position="1445"/>
        <end position="1477"/>
    </location>
</feature>
<dbReference type="InterPro" id="IPR002110">
    <property type="entry name" value="Ankyrin_rpt"/>
</dbReference>
<accession>A0AAD6HWC9</accession>
<feature type="region of interest" description="Disordered" evidence="4">
    <location>
        <begin position="1144"/>
        <end position="1163"/>
    </location>
</feature>
<comment type="caution">
    <text evidence="5">The sequence shown here is derived from an EMBL/GenBank/DDBJ whole genome shotgun (WGS) entry which is preliminary data.</text>
</comment>
<dbReference type="EMBL" id="JAQJAN010000001">
    <property type="protein sequence ID" value="KAJ5740177.1"/>
    <property type="molecule type" value="Genomic_DNA"/>
</dbReference>
<sequence>MTSLPSVPTTHADFLSYVQSHPKTSIQDLIKPYNEYDSVARKIFAQEPSHPMVQDNYANIVPLYSPTGSTDVRIRARDLASETPADKEKYILQLDEKLRRPDNSPAVVPNLAEFQANFALFTENSLSEIDWSNVVAAGSAVVTSALPVPEEYRGSKRGLREYYHDKFAPASDVDLFLYGLTEEEAIEKIKHIEDSIRNAILYETTTIRTKNTVTIASQYPTRHVQIVLRIYHSIAEILTGFDVDCSCAAYDGKQVYASPRAIASYITQTNQIDLTRRSPSYENRLSKYSHRGFEVFCGQLDRAKVDPTIFERSFARTEGLARLLVLEKLPKTSDRESYNDKRRRERGRPAISWRLRHRQGKELKGNIKDEWEDEVPEWQAEDQISSYHTFTIPYGRRFNAKSIEKLLYTKDLLLNAQWNLPKDREVYLHRHPAFFGDAEHIIGDCCGFCPVPTTTEELKMAEEESKIYVSGNLTFIKDDPGRQEIGSFNPITETDWTEMAYIGHTERLCQAIVAGDLEGVKGFFTDEEANVDRRDYTGRTPLQLACMCSTPEVVQCLVDHGARLISRMADGNTALHLAVARGNLEIIRILLTKSNQNEEEESKNQQSRSRGKKRKARELADSDEAEDAEMRDVDAASRTSASFVKIGDDGEEVQDVAPDALEENELEPDIYDINTPSWDSLATPLHLAILHGHTEVVEMLVSSFGADVMMPVKIFNENNRRPAAAILNLVLVLSLPSNKAREMSQTLLKLGASPAQADLSHCTPLHYIAQSDYADLFDLYMEHDGPALQRTLNHLAVNTSALWGNSADLFSAFMNAIGARNPTMARKLLELGSKPQFELTEVMNALKFQLTDEFHLERIARNIQGGSTQPILYAVESEMPMIAIDLLHRGADPNTLAKSNFNKVSECLLDRVRSALKNKRDWLSQSLKSRSAYDNAWSPLNLFRIPPGRDDESYLAETSEDSYSRLVTKIQLKAAHGHMKTEEDRQRDKCLANQPYYKEKEKLSKLSSEKLHPSPELQVQPVHQQPMPPGFMQTGPFTLFNQNQENTFTIRYHFKMPTMTAQISEAYRYLFEATWHGDLPTVKAMTLANWGPLQDQPPLEIAVADSYGMSCLSIAILRGHLNLAEVIVQIIQAQYKKPKAQGQARFEIDSDAESSDGEGEGLNIRGRTVDDQFTHDNIGEIATQVQSTQTPLSVLQRACSAFLFFEDEPSSELIFTAFSSNLPWAHEHGKLNTLFEYAIFKNDASLLDFLLKLGMECAHTDPSGEVKFELSQREFQLTLALGHVESLTKMIQSSAAGLPLAHLAEKSGVKVKEEHLYYPGLSIRGKKRKDWATAGQAQEAPPPSARSPLLVSAIQGNLAATEWFLGTAPGRHYVDYVNSHMDDENVERLAQSKLGLEGSVLNWLQTRNNLVLHCAVLSRPCEESERLVQYLVDHHPECLEVRASGGHTPLSLAFFFHKPSFARILIAAGADQTIRDVRGANLLHLLLTSSTEHARFEAENITALVNLLDPQLISSMLVQRLGEGSLTPFAQWLNAIHNWDDPDCSTVAKIILDLADSSNQKHLELLDGSGNTPVHNAVKKVFSRALELMLDRRPDLLHRENATGSTPLELAVDAWISSITRQPPRRAFEGNIHHVDKWKNVIDRPNWFYAGVPDLGTDLEIMVKMCQARSQQQVGNRRLVTLFEANEVAKRLTKMANGFGGRAVHHLHISGDEKDEVALWAALNYQ</sequence>
<feature type="region of interest" description="Disordered" evidence="4">
    <location>
        <begin position="595"/>
        <end position="634"/>
    </location>
</feature>
<evidence type="ECO:0000256" key="2">
    <source>
        <dbReference type="ARBA" id="ARBA00023043"/>
    </source>
</evidence>
<dbReference type="Pfam" id="PF12796">
    <property type="entry name" value="Ank_2"/>
    <property type="match status" value="1"/>
</dbReference>
<evidence type="ECO:0000313" key="5">
    <source>
        <dbReference type="EMBL" id="KAJ5740177.1"/>
    </source>
</evidence>
<evidence type="ECO:0000256" key="3">
    <source>
        <dbReference type="PROSITE-ProRule" id="PRU00023"/>
    </source>
</evidence>
<name>A0AAD6HWC9_9EURO</name>
<dbReference type="Gene3D" id="1.25.40.20">
    <property type="entry name" value="Ankyrin repeat-containing domain"/>
    <property type="match status" value="4"/>
</dbReference>
<feature type="repeat" description="ANK" evidence="3">
    <location>
        <begin position="537"/>
        <end position="569"/>
    </location>
</feature>
<feature type="repeat" description="ANK" evidence="3">
    <location>
        <begin position="680"/>
        <end position="702"/>
    </location>
</feature>
<keyword evidence="6" id="KW-1185">Reference proteome</keyword>
<organism evidence="5 6">
    <name type="scientific">Penicillium malachiteum</name>
    <dbReference type="NCBI Taxonomy" id="1324776"/>
    <lineage>
        <taxon>Eukaryota</taxon>
        <taxon>Fungi</taxon>
        <taxon>Dikarya</taxon>
        <taxon>Ascomycota</taxon>
        <taxon>Pezizomycotina</taxon>
        <taxon>Eurotiomycetes</taxon>
        <taxon>Eurotiomycetidae</taxon>
        <taxon>Eurotiales</taxon>
        <taxon>Aspergillaceae</taxon>
        <taxon>Penicillium</taxon>
    </lineage>
</organism>
<dbReference type="SUPFAM" id="SSF48403">
    <property type="entry name" value="Ankyrin repeat"/>
    <property type="match status" value="2"/>
</dbReference>
<reference evidence="5" key="1">
    <citation type="journal article" date="2023" name="IMA Fungus">
        <title>Comparative genomic study of the Penicillium genus elucidates a diverse pangenome and 15 lateral gene transfer events.</title>
        <authorList>
            <person name="Petersen C."/>
            <person name="Sorensen T."/>
            <person name="Nielsen M.R."/>
            <person name="Sondergaard T.E."/>
            <person name="Sorensen J.L."/>
            <person name="Fitzpatrick D.A."/>
            <person name="Frisvad J.C."/>
            <person name="Nielsen K.L."/>
        </authorList>
    </citation>
    <scope>NUCLEOTIDE SEQUENCE</scope>
    <source>
        <strain evidence="5">IBT 17514</strain>
    </source>
</reference>
<dbReference type="InterPro" id="IPR036770">
    <property type="entry name" value="Ankyrin_rpt-contain_sf"/>
</dbReference>
<protein>
    <recommendedName>
        <fullName evidence="7">Ankyrin repeat protein</fullName>
    </recommendedName>
</protein>
<dbReference type="PROSITE" id="PS50088">
    <property type="entry name" value="ANK_REPEAT"/>
    <property type="match status" value="4"/>
</dbReference>
<feature type="compositionally biased region" description="Acidic residues" evidence="4">
    <location>
        <begin position="1149"/>
        <end position="1159"/>
    </location>
</feature>
<keyword evidence="1" id="KW-0677">Repeat</keyword>